<organism evidence="2 3">
    <name type="scientific">Calocera cornea HHB12733</name>
    <dbReference type="NCBI Taxonomy" id="1353952"/>
    <lineage>
        <taxon>Eukaryota</taxon>
        <taxon>Fungi</taxon>
        <taxon>Dikarya</taxon>
        <taxon>Basidiomycota</taxon>
        <taxon>Agaricomycotina</taxon>
        <taxon>Dacrymycetes</taxon>
        <taxon>Dacrymycetales</taxon>
        <taxon>Dacrymycetaceae</taxon>
        <taxon>Calocera</taxon>
    </lineage>
</organism>
<evidence type="ECO:0000313" key="3">
    <source>
        <dbReference type="Proteomes" id="UP000076842"/>
    </source>
</evidence>
<dbReference type="Proteomes" id="UP000076842">
    <property type="component" value="Unassembled WGS sequence"/>
</dbReference>
<dbReference type="InParanoid" id="A0A165CTR2"/>
<dbReference type="OrthoDB" id="10260961at2759"/>
<evidence type="ECO:0000259" key="1">
    <source>
        <dbReference type="Pfam" id="PF02129"/>
    </source>
</evidence>
<dbReference type="GO" id="GO:0016787">
    <property type="term" value="F:hydrolase activity"/>
    <property type="evidence" value="ECO:0007669"/>
    <property type="project" value="InterPro"/>
</dbReference>
<dbReference type="InterPro" id="IPR000383">
    <property type="entry name" value="Xaa-Pro-like_dom"/>
</dbReference>
<dbReference type="PANTHER" id="PTHR42103:SF2">
    <property type="entry name" value="AB HYDROLASE-1 DOMAIN-CONTAINING PROTEIN"/>
    <property type="match status" value="1"/>
</dbReference>
<protein>
    <recommendedName>
        <fullName evidence="1">Xaa-Pro dipeptidyl-peptidase-like domain-containing protein</fullName>
    </recommendedName>
</protein>
<gene>
    <name evidence="2" type="ORF">CALCODRAFT_487963</name>
</gene>
<dbReference type="Gene3D" id="3.40.50.1820">
    <property type="entry name" value="alpha/beta hydrolase"/>
    <property type="match status" value="1"/>
</dbReference>
<dbReference type="Pfam" id="PF02129">
    <property type="entry name" value="Peptidase_S15"/>
    <property type="match status" value="1"/>
</dbReference>
<dbReference type="SUPFAM" id="SSF53474">
    <property type="entry name" value="alpha/beta-Hydrolases"/>
    <property type="match status" value="1"/>
</dbReference>
<dbReference type="InterPro" id="IPR029058">
    <property type="entry name" value="AB_hydrolase_fold"/>
</dbReference>
<feature type="non-terminal residue" evidence="2">
    <location>
        <position position="1"/>
    </location>
</feature>
<dbReference type="STRING" id="1353952.A0A165CTR2"/>
<keyword evidence="3" id="KW-1185">Reference proteome</keyword>
<sequence>VLHLLTPVFLRRGYTVLRYNSRGVGSSSGRATLRGEGEVADLGEVVQWGVGQLPGEAERVVLVGYSHGSLITSRQPPLPHTPTSHLLISYPLSVSHWLTLFSSRTYTSALLALCHATAGDVLAVYGDRDNFSGVAALDKWAGELRAAAAEGGSARVRTELVRGADHFWGGEVGERLAGIVDEWLEER</sequence>
<evidence type="ECO:0000313" key="2">
    <source>
        <dbReference type="EMBL" id="KZT51383.1"/>
    </source>
</evidence>
<dbReference type="PANTHER" id="PTHR42103">
    <property type="entry name" value="ALPHA/BETA-HYDROLASES SUPERFAMILY PROTEIN"/>
    <property type="match status" value="1"/>
</dbReference>
<reference evidence="2 3" key="1">
    <citation type="journal article" date="2016" name="Mol. Biol. Evol.">
        <title>Comparative Genomics of Early-Diverging Mushroom-Forming Fungi Provides Insights into the Origins of Lignocellulose Decay Capabilities.</title>
        <authorList>
            <person name="Nagy L.G."/>
            <person name="Riley R."/>
            <person name="Tritt A."/>
            <person name="Adam C."/>
            <person name="Daum C."/>
            <person name="Floudas D."/>
            <person name="Sun H."/>
            <person name="Yadav J.S."/>
            <person name="Pangilinan J."/>
            <person name="Larsson K.H."/>
            <person name="Matsuura K."/>
            <person name="Barry K."/>
            <person name="Labutti K."/>
            <person name="Kuo R."/>
            <person name="Ohm R.A."/>
            <person name="Bhattacharya S.S."/>
            <person name="Shirouzu T."/>
            <person name="Yoshinaga Y."/>
            <person name="Martin F.M."/>
            <person name="Grigoriev I.V."/>
            <person name="Hibbett D.S."/>
        </authorList>
    </citation>
    <scope>NUCLEOTIDE SEQUENCE [LARGE SCALE GENOMIC DNA]</scope>
    <source>
        <strain evidence="2 3">HHB12733</strain>
    </source>
</reference>
<dbReference type="AlphaFoldDB" id="A0A165CTR2"/>
<feature type="domain" description="Xaa-Pro dipeptidyl-peptidase-like" evidence="1">
    <location>
        <begin position="9"/>
        <end position="70"/>
    </location>
</feature>
<name>A0A165CTR2_9BASI</name>
<proteinExistence type="predicted"/>
<dbReference type="EMBL" id="KV424110">
    <property type="protein sequence ID" value="KZT51383.1"/>
    <property type="molecule type" value="Genomic_DNA"/>
</dbReference>
<accession>A0A165CTR2</accession>